<dbReference type="SMART" id="SM00471">
    <property type="entry name" value="HDc"/>
    <property type="match status" value="1"/>
</dbReference>
<sequence>MYYLSIISWVVVGITAFFFHQFKYPDFPWISHAKLLSGYWILGAGVLAQLEYSIFEKTYKTIATDAHYYVFNEKISYRVIESFFILTIAPALTLLLVLTRYQGENTSSEHMIQELTYLIALFVSVALVCAKIFGDMLKKDTHTILQSIQKIQKGTYIVDIEVHRADELGEISSAIQAMGAEIDQGIGKVNTLNKEIVTTQKEIVYTMGEIAETRSKETGNHVKRVALYSKLLALFYGLSEEEAELLKLASPMHDIGKIAIPDHILNKPGKHTSDEFKVMQTHAQIGYEILKNSNRPILKTAAIVAAQHHEKWNGSGYPNGLSGDNIHIYGRITAVADVFDALGSDRIYKQAWGDESIFALLKEESGKHFDPKLIEIFFNHLNEFLSIRNSLKDCMNHHNSI</sequence>
<dbReference type="FunFam" id="1.10.3210.10:FF:000018">
    <property type="entry name" value="Two-component system response regulator"/>
    <property type="match status" value="1"/>
</dbReference>
<dbReference type="Gene3D" id="6.10.340.10">
    <property type="match status" value="1"/>
</dbReference>
<feature type="transmembrane region" description="Helical" evidence="2">
    <location>
        <begin position="75"/>
        <end position="97"/>
    </location>
</feature>
<dbReference type="InterPro" id="IPR037522">
    <property type="entry name" value="HD_GYP_dom"/>
</dbReference>
<dbReference type="CDD" id="cd00077">
    <property type="entry name" value="HDc"/>
    <property type="match status" value="1"/>
</dbReference>
<dbReference type="InterPro" id="IPR052020">
    <property type="entry name" value="Cyclic_di-GMP/3'3'-cGAMP_PDE"/>
</dbReference>
<feature type="transmembrane region" description="Helical" evidence="2">
    <location>
        <begin position="36"/>
        <end position="55"/>
    </location>
</feature>
<dbReference type="PROSITE" id="PS51832">
    <property type="entry name" value="HD_GYP"/>
    <property type="match status" value="1"/>
</dbReference>
<protein>
    <submittedName>
        <fullName evidence="5">HD domain-containing protein</fullName>
    </submittedName>
</protein>
<dbReference type="GO" id="GO:0016020">
    <property type="term" value="C:membrane"/>
    <property type="evidence" value="ECO:0007669"/>
    <property type="project" value="InterPro"/>
</dbReference>
<accession>A0AA92FKL1</accession>
<dbReference type="InterPro" id="IPR003607">
    <property type="entry name" value="HD/PDEase_dom"/>
</dbReference>
<keyword evidence="2" id="KW-0472">Membrane</keyword>
<dbReference type="EMBL" id="CP039734">
    <property type="protein sequence ID" value="QIR77305.1"/>
    <property type="molecule type" value="Genomic_DNA"/>
</dbReference>
<feature type="domain" description="HD-GYP" evidence="4">
    <location>
        <begin position="196"/>
        <end position="393"/>
    </location>
</feature>
<dbReference type="GO" id="GO:0007165">
    <property type="term" value="P:signal transduction"/>
    <property type="evidence" value="ECO:0007669"/>
    <property type="project" value="InterPro"/>
</dbReference>
<dbReference type="Gene3D" id="1.10.3210.10">
    <property type="entry name" value="Hypothetical protein af1432"/>
    <property type="match status" value="1"/>
</dbReference>
<reference evidence="5 6" key="1">
    <citation type="journal article" date="2017" name="Environ. Sci. Technol.">
        <title>Organohalide Respiration with Chlorinated Ethenes under Low pH Conditions.</title>
        <authorList>
            <person name="Yang Y."/>
            <person name="Capiro N.L."/>
            <person name="Marcet T.F."/>
            <person name="Yan J."/>
            <person name="Pennell K.D."/>
            <person name="Loffler F.E."/>
        </authorList>
    </citation>
    <scope>NUCLEOTIDE SEQUENCE [LARGE SCALE GENOMIC DNA]</scope>
    <source>
        <strain evidence="5 6">ACSDCE</strain>
    </source>
</reference>
<organism evidence="5 6">
    <name type="scientific">Sulfurospirillum diekertiae</name>
    <dbReference type="NCBI Taxonomy" id="1854492"/>
    <lineage>
        <taxon>Bacteria</taxon>
        <taxon>Pseudomonadati</taxon>
        <taxon>Campylobacterota</taxon>
        <taxon>Epsilonproteobacteria</taxon>
        <taxon>Campylobacterales</taxon>
        <taxon>Sulfurospirillaceae</taxon>
        <taxon>Sulfurospirillum</taxon>
    </lineage>
</organism>
<feature type="transmembrane region" description="Helical" evidence="2">
    <location>
        <begin position="117"/>
        <end position="134"/>
    </location>
</feature>
<feature type="domain" description="HAMP" evidence="3">
    <location>
        <begin position="142"/>
        <end position="187"/>
    </location>
</feature>
<dbReference type="PROSITE" id="PS50885">
    <property type="entry name" value="HAMP"/>
    <property type="match status" value="1"/>
</dbReference>
<evidence type="ECO:0000256" key="1">
    <source>
        <dbReference type="ARBA" id="ARBA00022801"/>
    </source>
</evidence>
<dbReference type="GO" id="GO:0009214">
    <property type="term" value="P:cyclic nucleotide catabolic process"/>
    <property type="evidence" value="ECO:0007669"/>
    <property type="project" value="UniProtKB-ARBA"/>
</dbReference>
<keyword evidence="2" id="KW-0812">Transmembrane</keyword>
<name>A0AA92FKL1_9BACT</name>
<dbReference type="CDD" id="cd06225">
    <property type="entry name" value="HAMP"/>
    <property type="match status" value="1"/>
</dbReference>
<proteinExistence type="predicted"/>
<keyword evidence="1" id="KW-0378">Hydrolase</keyword>
<dbReference type="AlphaFoldDB" id="A0AA92FKL1"/>
<evidence type="ECO:0000259" key="3">
    <source>
        <dbReference type="PROSITE" id="PS50885"/>
    </source>
</evidence>
<dbReference type="PANTHER" id="PTHR45228:SF9">
    <property type="entry name" value="3'3'-CGAMP-SPECIFIC PHOSPHODIESTERASE 2"/>
    <property type="match status" value="1"/>
</dbReference>
<dbReference type="Pfam" id="PF13487">
    <property type="entry name" value="HD_5"/>
    <property type="match status" value="1"/>
</dbReference>
<evidence type="ECO:0000313" key="6">
    <source>
        <dbReference type="Proteomes" id="UP000502831"/>
    </source>
</evidence>
<evidence type="ECO:0000313" key="5">
    <source>
        <dbReference type="EMBL" id="QIR77305.1"/>
    </source>
</evidence>
<dbReference type="PANTHER" id="PTHR45228">
    <property type="entry name" value="CYCLIC DI-GMP PHOSPHODIESTERASE TM_0186-RELATED"/>
    <property type="match status" value="1"/>
</dbReference>
<feature type="transmembrane region" description="Helical" evidence="2">
    <location>
        <begin position="6"/>
        <end position="24"/>
    </location>
</feature>
<dbReference type="InterPro" id="IPR003660">
    <property type="entry name" value="HAMP_dom"/>
</dbReference>
<dbReference type="SUPFAM" id="SSF109604">
    <property type="entry name" value="HD-domain/PDEase-like"/>
    <property type="match status" value="1"/>
</dbReference>
<evidence type="ECO:0000259" key="4">
    <source>
        <dbReference type="PROSITE" id="PS51832"/>
    </source>
</evidence>
<gene>
    <name evidence="5" type="ORF">FA584_06365</name>
</gene>
<keyword evidence="2" id="KW-1133">Transmembrane helix</keyword>
<evidence type="ECO:0000256" key="2">
    <source>
        <dbReference type="SAM" id="Phobius"/>
    </source>
</evidence>
<dbReference type="GO" id="GO:0004112">
    <property type="term" value="F:cyclic-nucleotide phosphodiesterase activity"/>
    <property type="evidence" value="ECO:0007669"/>
    <property type="project" value="UniProtKB-ARBA"/>
</dbReference>
<dbReference type="Proteomes" id="UP000502831">
    <property type="component" value="Chromosome"/>
</dbReference>